<sequence length="128" mass="14839">MSFYSEVSVKHMLHERDQRCLKKFCIGGSGRKVGCYWGQFRGKHRDRIECVSRSISDINHMRKDDHRSKGTYFIFDFDSDASDFMSKKKLDTVIFNIPNFGEDGIFAMVKLIDKELSPLGTICEISAW</sequence>
<dbReference type="EMBL" id="LSSL01005521">
    <property type="protein sequence ID" value="OLY78793.1"/>
    <property type="molecule type" value="Genomic_DNA"/>
</dbReference>
<protein>
    <submittedName>
        <fullName evidence="1">Uncharacterized protein</fullName>
    </submittedName>
</protein>
<name>A0A1R0GPH3_9FUNG</name>
<reference evidence="1 2" key="1">
    <citation type="journal article" date="2016" name="Mol. Biol. Evol.">
        <title>Genome-Wide Survey of Gut Fungi (Harpellales) Reveals the First Horizontally Transferred Ubiquitin Gene from a Mosquito Host.</title>
        <authorList>
            <person name="Wang Y."/>
            <person name="White M.M."/>
            <person name="Kvist S."/>
            <person name="Moncalvo J.M."/>
        </authorList>
    </citation>
    <scope>NUCLEOTIDE SEQUENCE [LARGE SCALE GENOMIC DNA]</scope>
    <source>
        <strain evidence="1 2">ALG-7-W6</strain>
    </source>
</reference>
<comment type="caution">
    <text evidence="1">The sequence shown here is derived from an EMBL/GenBank/DDBJ whole genome shotgun (WGS) entry which is preliminary data.</text>
</comment>
<accession>A0A1R0GPH3</accession>
<dbReference type="AlphaFoldDB" id="A0A1R0GPH3"/>
<evidence type="ECO:0000313" key="1">
    <source>
        <dbReference type="EMBL" id="OLY78793.1"/>
    </source>
</evidence>
<evidence type="ECO:0000313" key="2">
    <source>
        <dbReference type="Proteomes" id="UP000187455"/>
    </source>
</evidence>
<gene>
    <name evidence="1" type="ORF">AYI68_g7157</name>
</gene>
<organism evidence="1 2">
    <name type="scientific">Smittium mucronatum</name>
    <dbReference type="NCBI Taxonomy" id="133383"/>
    <lineage>
        <taxon>Eukaryota</taxon>
        <taxon>Fungi</taxon>
        <taxon>Fungi incertae sedis</taxon>
        <taxon>Zoopagomycota</taxon>
        <taxon>Kickxellomycotina</taxon>
        <taxon>Harpellomycetes</taxon>
        <taxon>Harpellales</taxon>
        <taxon>Legeriomycetaceae</taxon>
        <taxon>Smittium</taxon>
    </lineage>
</organism>
<proteinExistence type="predicted"/>
<keyword evidence="2" id="KW-1185">Reference proteome</keyword>
<dbReference type="Proteomes" id="UP000187455">
    <property type="component" value="Unassembled WGS sequence"/>
</dbReference>